<gene>
    <name evidence="2" type="ORF">ACFQO8_06675</name>
</gene>
<feature type="domain" description="DinB-like" evidence="1">
    <location>
        <begin position="10"/>
        <end position="150"/>
    </location>
</feature>
<name>A0ABW2PP24_9BACL</name>
<dbReference type="Proteomes" id="UP001596439">
    <property type="component" value="Unassembled WGS sequence"/>
</dbReference>
<accession>A0ABW2PP24</accession>
<dbReference type="InterPro" id="IPR034660">
    <property type="entry name" value="DinB/YfiT-like"/>
</dbReference>
<keyword evidence="3" id="KW-1185">Reference proteome</keyword>
<dbReference type="RefSeq" id="WP_214788127.1">
    <property type="nucleotide sequence ID" value="NZ_JANIEL010000002.1"/>
</dbReference>
<comment type="caution">
    <text evidence="2">The sequence shown here is derived from an EMBL/GenBank/DDBJ whole genome shotgun (WGS) entry which is preliminary data.</text>
</comment>
<evidence type="ECO:0000259" key="1">
    <source>
        <dbReference type="Pfam" id="PF12867"/>
    </source>
</evidence>
<evidence type="ECO:0000313" key="2">
    <source>
        <dbReference type="EMBL" id="MFC7389825.1"/>
    </source>
</evidence>
<protein>
    <submittedName>
        <fullName evidence="2">DinB family protein</fullName>
    </submittedName>
</protein>
<dbReference type="InterPro" id="IPR024775">
    <property type="entry name" value="DinB-like"/>
</dbReference>
<sequence length="156" mass="18068">MQVIQEFAAYTEWLDSLEKLSELDWNKQIDSEKWSIKQIILHIAHWDNHLLNVIIPSVKNGEGMIFPDFDSFNARATKRAEKLTGDAVLKESLQSRRTLVTMLESLSEEALTYKTTVNGVSHDPHQGVPYSLYVIIGEFIEHDRHHMHQVESILKR</sequence>
<dbReference type="EMBL" id="JBHTCE010000001">
    <property type="protein sequence ID" value="MFC7389825.1"/>
    <property type="molecule type" value="Genomic_DNA"/>
</dbReference>
<dbReference type="SUPFAM" id="SSF109854">
    <property type="entry name" value="DinB/YfiT-like putative metalloenzymes"/>
    <property type="match status" value="1"/>
</dbReference>
<dbReference type="Gene3D" id="1.20.120.450">
    <property type="entry name" value="dinb family like domain"/>
    <property type="match status" value="1"/>
</dbReference>
<organism evidence="2 3">
    <name type="scientific">Exiguobacterium aestuarii</name>
    <dbReference type="NCBI Taxonomy" id="273527"/>
    <lineage>
        <taxon>Bacteria</taxon>
        <taxon>Bacillati</taxon>
        <taxon>Bacillota</taxon>
        <taxon>Bacilli</taxon>
        <taxon>Bacillales</taxon>
        <taxon>Bacillales Family XII. Incertae Sedis</taxon>
        <taxon>Exiguobacterium</taxon>
    </lineage>
</organism>
<dbReference type="Pfam" id="PF12867">
    <property type="entry name" value="DinB_2"/>
    <property type="match status" value="1"/>
</dbReference>
<proteinExistence type="predicted"/>
<evidence type="ECO:0000313" key="3">
    <source>
        <dbReference type="Proteomes" id="UP001596439"/>
    </source>
</evidence>
<reference evidence="3" key="1">
    <citation type="journal article" date="2019" name="Int. J. Syst. Evol. Microbiol.">
        <title>The Global Catalogue of Microorganisms (GCM) 10K type strain sequencing project: providing services to taxonomists for standard genome sequencing and annotation.</title>
        <authorList>
            <consortium name="The Broad Institute Genomics Platform"/>
            <consortium name="The Broad Institute Genome Sequencing Center for Infectious Disease"/>
            <person name="Wu L."/>
            <person name="Ma J."/>
        </authorList>
    </citation>
    <scope>NUCLEOTIDE SEQUENCE [LARGE SCALE GENOMIC DNA]</scope>
    <source>
        <strain evidence="3">CCUG 55590</strain>
    </source>
</reference>